<dbReference type="InterPro" id="IPR037053">
    <property type="entry name" value="Phage_tail_collar_dom_sf"/>
</dbReference>
<dbReference type="InterPro" id="IPR005068">
    <property type="entry name" value="Phage_lambda_Stf-r2"/>
</dbReference>
<organism evidence="4 5">
    <name type="scientific">Edwardsiella hoshinae</name>
    <dbReference type="NCBI Taxonomy" id="93378"/>
    <lineage>
        <taxon>Bacteria</taxon>
        <taxon>Pseudomonadati</taxon>
        <taxon>Pseudomonadota</taxon>
        <taxon>Gammaproteobacteria</taxon>
        <taxon>Enterobacterales</taxon>
        <taxon>Hafniaceae</taxon>
        <taxon>Edwardsiella</taxon>
    </lineage>
</organism>
<dbReference type="GO" id="GO:0046718">
    <property type="term" value="P:symbiont entry into host cell"/>
    <property type="evidence" value="ECO:0007669"/>
    <property type="project" value="InterPro"/>
</dbReference>
<comment type="subcellular location">
    <subcellularLocation>
        <location evidence="1">Virion</location>
    </subcellularLocation>
</comment>
<evidence type="ECO:0000256" key="2">
    <source>
        <dbReference type="ARBA" id="ARBA00022581"/>
    </source>
</evidence>
<dbReference type="InterPro" id="IPR051934">
    <property type="entry name" value="Phage_Tail_Fiber_Structural"/>
</dbReference>
<dbReference type="AlphaFoldDB" id="A0A376J4C3"/>
<dbReference type="SUPFAM" id="SSF88874">
    <property type="entry name" value="Receptor-binding domain of short tail fibre protein gp12"/>
    <property type="match status" value="1"/>
</dbReference>
<dbReference type="PANTHER" id="PTHR35191:SF1">
    <property type="entry name" value="PROPHAGE SIDE TAIL FIBER PROTEIN HOMOLOG STFQ-RELATED"/>
    <property type="match status" value="1"/>
</dbReference>
<accession>A0A376J4C3</accession>
<evidence type="ECO:0000256" key="3">
    <source>
        <dbReference type="SAM" id="MobiDB-lite"/>
    </source>
</evidence>
<reference evidence="4 5" key="1">
    <citation type="submission" date="2018-06" db="EMBL/GenBank/DDBJ databases">
        <authorList>
            <consortium name="Pathogen Informatics"/>
            <person name="Doyle S."/>
        </authorList>
    </citation>
    <scope>NUCLEOTIDE SEQUENCE [LARGE SCALE GENOMIC DNA]</scope>
    <source>
        <strain evidence="4 5">NCTC12121</strain>
    </source>
</reference>
<keyword evidence="2" id="KW-0945">Host-virus interaction</keyword>
<name>A0A376J4C3_9GAMM</name>
<dbReference type="OrthoDB" id="9810174at2"/>
<dbReference type="EMBL" id="UFXZ01000003">
    <property type="protein sequence ID" value="STE53328.1"/>
    <property type="molecule type" value="Genomic_DNA"/>
</dbReference>
<dbReference type="Pfam" id="PF03406">
    <property type="entry name" value="Phage_fiber_2"/>
    <property type="match status" value="1"/>
</dbReference>
<evidence type="ECO:0000313" key="5">
    <source>
        <dbReference type="Proteomes" id="UP000255248"/>
    </source>
</evidence>
<dbReference type="GO" id="GO:0019062">
    <property type="term" value="P:virion attachment to host cell"/>
    <property type="evidence" value="ECO:0007669"/>
    <property type="project" value="InterPro"/>
</dbReference>
<evidence type="ECO:0000313" key="4">
    <source>
        <dbReference type="EMBL" id="STE53328.1"/>
    </source>
</evidence>
<dbReference type="Proteomes" id="UP000255248">
    <property type="component" value="Unassembled WGS sequence"/>
</dbReference>
<dbReference type="PANTHER" id="PTHR35191">
    <property type="entry name" value="PROPHAGE SIDE TAIL FIBER PROTEIN HOMOLOG STFQ-RELATED"/>
    <property type="match status" value="1"/>
</dbReference>
<evidence type="ECO:0000256" key="1">
    <source>
        <dbReference type="ARBA" id="ARBA00004328"/>
    </source>
</evidence>
<dbReference type="Gene3D" id="3.90.1340.10">
    <property type="entry name" value="Phage tail collar domain"/>
    <property type="match status" value="1"/>
</dbReference>
<feature type="compositionally biased region" description="Low complexity" evidence="3">
    <location>
        <begin position="125"/>
        <end position="142"/>
    </location>
</feature>
<proteinExistence type="predicted"/>
<gene>
    <name evidence="4" type="ORF">NCTC12121_03613</name>
</gene>
<feature type="region of interest" description="Disordered" evidence="3">
    <location>
        <begin position="121"/>
        <end position="142"/>
    </location>
</feature>
<sequence length="486" mass="52315">MQKLMPTVDTPDNAFHDGNPATGELGTPVYAVWLNAVQSAVRDIQAECHAILTANGFTPDPSRQNQLWAAIQKAIDSQVPVASTSQAGKVQLSSATNSSSEQTAATSKAVKSVKDYADTKAPLDSPALSGTPTAPTPPSSASGQEIATAAFVAAKVAKLVGSSPAALDTLKELADALGRDPNFATTMTNALAGKQPLNSTLTALSGKNVAQLLEYLGLRETINLAANAWSKNIVGTLRDGGTFADCNKPGIYNVAIADASTVSDFPKANGLTIYSYGMMIVMPTNSVIEQLYLSHSGHVASRQTWHGPERYNPWIIQYSSVNEPTYFKYGCPLIGTCISWCNERMPQEIWPDIGMEFIPWMGQAFDPQKYPLAHALWPDNHLPVDMRGYGIRAWDHGRGIDSGRGLLSYQEDALQNFTGTMRFNEMLGGVPSSGVFSEQRAWVPRTYRSDGGGYSSTITFNPATVARTAAETRGKNVAWNMIVRVK</sequence>
<protein>
    <submittedName>
        <fullName evidence="4">Phage tail fibre repeat</fullName>
    </submittedName>
</protein>